<organism evidence="1 3">
    <name type="scientific">Paenibacillus lignilyticus</name>
    <dbReference type="NCBI Taxonomy" id="1172615"/>
    <lineage>
        <taxon>Bacteria</taxon>
        <taxon>Bacillati</taxon>
        <taxon>Bacillota</taxon>
        <taxon>Bacilli</taxon>
        <taxon>Bacillales</taxon>
        <taxon>Paenibacillaceae</taxon>
        <taxon>Paenibacillus</taxon>
    </lineage>
</organism>
<evidence type="ECO:0000313" key="2">
    <source>
        <dbReference type="EMBL" id="MBP3963531.1"/>
    </source>
</evidence>
<dbReference type="EMBL" id="JAGKSP010000001">
    <property type="protein sequence ID" value="MBP3961798.1"/>
    <property type="molecule type" value="Genomic_DNA"/>
</dbReference>
<name>A0ABS5C9M3_9BACL</name>
<evidence type="ECO:0000313" key="1">
    <source>
        <dbReference type="EMBL" id="MBP3961798.1"/>
    </source>
</evidence>
<gene>
    <name evidence="1" type="ORF">I8J30_03675</name>
    <name evidence="2" type="ORF">I8J30_12520</name>
</gene>
<dbReference type="EMBL" id="JAGKSP010000004">
    <property type="protein sequence ID" value="MBP3963531.1"/>
    <property type="molecule type" value="Genomic_DNA"/>
</dbReference>
<accession>A0ABS5C9M3</accession>
<protein>
    <submittedName>
        <fullName evidence="1">Nucleotidyltransferase family protein</fullName>
    </submittedName>
</protein>
<sequence>MENNRTLDLSAFPEELNIMLAFMQMNADQAQQWGKPSMPVIDWNQLLKLIRHHRVYPQLYSKLKNNNSIPADFSQALHRDYGMNTLQMLRLSAEMGLLCSSFQDKAIPSLVLKGPVLADLLYGDVSLRTSKDLDILVPMDGVEKAEEMLTELGYESDSHAPRLFNWKWKMHHISYTHPQTRIQVELHWRLNSDMGKEPSFEELWERRRRSTLMRNEIIYMLGSEDLFMYLVSHGARHGWFRLRWLADIDRLVRQGVNFETLISLMRRYECLQLGGQALILASTLLGTPIPGSAKPMITSSHHRELAQRSLYFIRDIVAFSPVPSSQELGKTYKRYLFALKTTRQKSVYIVGQLYPSFRDTEAMPLPKQLHFLYFPLRPFVWLWRQMRQEA</sequence>
<comment type="caution">
    <text evidence="1">The sequence shown here is derived from an EMBL/GenBank/DDBJ whole genome shotgun (WGS) entry which is preliminary data.</text>
</comment>
<dbReference type="Proteomes" id="UP000673394">
    <property type="component" value="Unassembled WGS sequence"/>
</dbReference>
<dbReference type="Pfam" id="PF14907">
    <property type="entry name" value="NTP_transf_5"/>
    <property type="match status" value="1"/>
</dbReference>
<dbReference type="SUPFAM" id="SSF81301">
    <property type="entry name" value="Nucleotidyltransferase"/>
    <property type="match status" value="1"/>
</dbReference>
<dbReference type="InterPro" id="IPR043519">
    <property type="entry name" value="NT_sf"/>
</dbReference>
<keyword evidence="3" id="KW-1185">Reference proteome</keyword>
<reference evidence="1 3" key="1">
    <citation type="submission" date="2021-04" db="EMBL/GenBank/DDBJ databases">
        <title>Paenibacillus sp. DLE-14 whole genome sequence.</title>
        <authorList>
            <person name="Ham Y.J."/>
        </authorList>
    </citation>
    <scope>NUCLEOTIDE SEQUENCE [LARGE SCALE GENOMIC DNA]</scope>
    <source>
        <strain evidence="1 3">DLE-14</strain>
    </source>
</reference>
<dbReference type="InterPro" id="IPR039498">
    <property type="entry name" value="NTP_transf_5"/>
</dbReference>
<evidence type="ECO:0000313" key="3">
    <source>
        <dbReference type="Proteomes" id="UP000673394"/>
    </source>
</evidence>
<dbReference type="Gene3D" id="3.30.460.40">
    <property type="match status" value="1"/>
</dbReference>
<dbReference type="RefSeq" id="WP_210655455.1">
    <property type="nucleotide sequence ID" value="NZ_JAGKSP010000001.1"/>
</dbReference>
<proteinExistence type="predicted"/>